<evidence type="ECO:0000313" key="3">
    <source>
        <dbReference type="Proteomes" id="UP000027583"/>
    </source>
</evidence>
<evidence type="ECO:0008006" key="4">
    <source>
        <dbReference type="Google" id="ProtNLM"/>
    </source>
</evidence>
<dbReference type="AlphaFoldDB" id="A0A060QHV0"/>
<evidence type="ECO:0000313" key="2">
    <source>
        <dbReference type="EMBL" id="CDG40704.1"/>
    </source>
</evidence>
<feature type="chain" id="PRO_5001586165" description="UrcA family protein" evidence="1">
    <location>
        <begin position="25"/>
        <end position="117"/>
    </location>
</feature>
<dbReference type="Proteomes" id="UP000027583">
    <property type="component" value="Unassembled WGS sequence"/>
</dbReference>
<gene>
    <name evidence="2" type="ORF">ASAP_2659</name>
</gene>
<feature type="signal peptide" evidence="1">
    <location>
        <begin position="1"/>
        <end position="24"/>
    </location>
</feature>
<name>A0A060QHV0_9PROT</name>
<dbReference type="InterPro" id="IPR030972">
    <property type="entry name" value="UrcA_uranyl"/>
</dbReference>
<reference evidence="2 3" key="1">
    <citation type="journal article" date="2014" name="Genome Biol. Evol.">
        <title>Acetic acid bacteria genomes reveal functional traits for adaptation to life in insect guts.</title>
        <authorList>
            <person name="Chouaia B."/>
            <person name="Gaiarsa S."/>
            <person name="Crotti E."/>
            <person name="Comandatore F."/>
            <person name="Degli Esposti M."/>
            <person name="Ricci I."/>
            <person name="Alma A."/>
            <person name="Favia G."/>
            <person name="Bandi C."/>
            <person name="Daffonchio D."/>
        </authorList>
    </citation>
    <scope>NUCLEOTIDE SEQUENCE [LARGE SCALE GENOMIC DNA]</scope>
    <source>
        <strain evidence="2 3">SF2.1</strain>
    </source>
</reference>
<evidence type="ECO:0000256" key="1">
    <source>
        <dbReference type="SAM" id="SignalP"/>
    </source>
</evidence>
<dbReference type="EMBL" id="CBLX010000023">
    <property type="protein sequence ID" value="CDG40704.1"/>
    <property type="molecule type" value="Genomic_DNA"/>
</dbReference>
<comment type="caution">
    <text evidence="2">The sequence shown here is derived from an EMBL/GenBank/DDBJ whole genome shotgun (WGS) entry which is preliminary data.</text>
</comment>
<keyword evidence="1" id="KW-0732">Signal</keyword>
<proteinExistence type="predicted"/>
<reference evidence="2 3" key="2">
    <citation type="journal article" date="2014" name="PLoS ONE">
        <title>Evolution of mitochondria reconstructed from the energy metabolism of living bacteria.</title>
        <authorList>
            <person name="Degli Esposti M."/>
            <person name="Chouaia B."/>
            <person name="Comandatore F."/>
            <person name="Crotti E."/>
            <person name="Sassera D."/>
            <person name="Lievens P.M."/>
            <person name="Daffonchio D."/>
            <person name="Bandi C."/>
        </authorList>
    </citation>
    <scope>NUCLEOTIDE SEQUENCE [LARGE SCALE GENOMIC DNA]</scope>
    <source>
        <strain evidence="2 3">SF2.1</strain>
    </source>
</reference>
<accession>A0A060QHV0</accession>
<organism evidence="2 3">
    <name type="scientific">Asaia bogorensis</name>
    <dbReference type="NCBI Taxonomy" id="91915"/>
    <lineage>
        <taxon>Bacteria</taxon>
        <taxon>Pseudomonadati</taxon>
        <taxon>Pseudomonadota</taxon>
        <taxon>Alphaproteobacteria</taxon>
        <taxon>Acetobacterales</taxon>
        <taxon>Acetobacteraceae</taxon>
        <taxon>Asaia</taxon>
    </lineage>
</organism>
<protein>
    <recommendedName>
        <fullName evidence="4">UrcA family protein</fullName>
    </recommendedName>
</protein>
<dbReference type="RefSeq" id="WP_023978268.1">
    <property type="nucleotide sequence ID" value="NZ_CBLX010000023.1"/>
</dbReference>
<dbReference type="NCBIfam" id="TIGR04433">
    <property type="entry name" value="UrcA_uranyl"/>
    <property type="match status" value="1"/>
</dbReference>
<sequence length="117" mass="12789">MFAFTKSFIAAASLVALAAQPALAKDIVVENVQAAANQTAQIDVSNTDLKSDRDWNRVADTIRVKAADICERTVGASDRREADIEECTQAAYENGVQQMRNIYARRTLAGQTRLARS</sequence>